<keyword evidence="2" id="KW-0012">Acyltransferase</keyword>
<feature type="domain" description="N-acetyltransferase" evidence="1">
    <location>
        <begin position="5"/>
        <end position="158"/>
    </location>
</feature>
<accession>A0ABU5R1K2</accession>
<dbReference type="GO" id="GO:0016746">
    <property type="term" value="F:acyltransferase activity"/>
    <property type="evidence" value="ECO:0007669"/>
    <property type="project" value="UniProtKB-KW"/>
</dbReference>
<evidence type="ECO:0000313" key="2">
    <source>
        <dbReference type="EMBL" id="MEA5359605.1"/>
    </source>
</evidence>
<gene>
    <name evidence="2" type="ORF">VA596_08665</name>
</gene>
<protein>
    <submittedName>
        <fullName evidence="2">GNAT family N-acetyltransferase</fullName>
        <ecNumber evidence="2">2.3.1.-</ecNumber>
    </submittedName>
</protein>
<dbReference type="InterPro" id="IPR000182">
    <property type="entry name" value="GNAT_dom"/>
</dbReference>
<keyword evidence="3" id="KW-1185">Reference proteome</keyword>
<comment type="caution">
    <text evidence="2">The sequence shown here is derived from an EMBL/GenBank/DDBJ whole genome shotgun (WGS) entry which is preliminary data.</text>
</comment>
<dbReference type="PROSITE" id="PS51186">
    <property type="entry name" value="GNAT"/>
    <property type="match status" value="1"/>
</dbReference>
<dbReference type="Proteomes" id="UP001304298">
    <property type="component" value="Unassembled WGS sequence"/>
</dbReference>
<proteinExistence type="predicted"/>
<keyword evidence="2" id="KW-0808">Transferase</keyword>
<reference evidence="2 3" key="1">
    <citation type="submission" date="2023-12" db="EMBL/GenBank/DDBJ databases">
        <title>Amycolatopsis sp. V23-08.</title>
        <authorList>
            <person name="Somphong A."/>
        </authorList>
    </citation>
    <scope>NUCLEOTIDE SEQUENCE [LARGE SCALE GENOMIC DNA]</scope>
    <source>
        <strain evidence="2 3">V23-08</strain>
    </source>
</reference>
<dbReference type="Gene3D" id="3.40.630.30">
    <property type="match status" value="1"/>
</dbReference>
<dbReference type="InterPro" id="IPR016181">
    <property type="entry name" value="Acyl_CoA_acyltransferase"/>
</dbReference>
<dbReference type="RefSeq" id="WP_323324826.1">
    <property type="nucleotide sequence ID" value="NZ_JAYFSI010000001.1"/>
</dbReference>
<dbReference type="EC" id="2.3.1.-" evidence="2"/>
<dbReference type="SUPFAM" id="SSF55729">
    <property type="entry name" value="Acyl-CoA N-acyltransferases (Nat)"/>
    <property type="match status" value="1"/>
</dbReference>
<dbReference type="CDD" id="cd04301">
    <property type="entry name" value="NAT_SF"/>
    <property type="match status" value="1"/>
</dbReference>
<evidence type="ECO:0000313" key="3">
    <source>
        <dbReference type="Proteomes" id="UP001304298"/>
    </source>
</evidence>
<name>A0ABU5R1K2_9PSEU</name>
<sequence length="173" mass="18509">MLKLAHTAQLSAGELSAARTLLEGAFKDFDLAGWENTLGGMHALVFEADDLVGHSSLVQRRLLHGDRVLNTGYVEGVAVHAGHRRRGIASALMAEVEALLGGYEVGALSASTAGRPLYEGRGWQQWRGPTSALTPSGIQRTEDDDGAVYVFPGRAPLDLDGELTADWRAGDVW</sequence>
<evidence type="ECO:0000259" key="1">
    <source>
        <dbReference type="PROSITE" id="PS51186"/>
    </source>
</evidence>
<dbReference type="Pfam" id="PF13527">
    <property type="entry name" value="Acetyltransf_9"/>
    <property type="match status" value="1"/>
</dbReference>
<dbReference type="EMBL" id="JAYFSI010000001">
    <property type="protein sequence ID" value="MEA5359605.1"/>
    <property type="molecule type" value="Genomic_DNA"/>
</dbReference>
<organism evidence="2 3">
    <name type="scientific">Amycolatopsis heterodermiae</name>
    <dbReference type="NCBI Taxonomy" id="3110235"/>
    <lineage>
        <taxon>Bacteria</taxon>
        <taxon>Bacillati</taxon>
        <taxon>Actinomycetota</taxon>
        <taxon>Actinomycetes</taxon>
        <taxon>Pseudonocardiales</taxon>
        <taxon>Pseudonocardiaceae</taxon>
        <taxon>Amycolatopsis</taxon>
    </lineage>
</organism>